<gene>
    <name evidence="1" type="ORF">DCAF_LOCUS3047</name>
</gene>
<organism evidence="1 2">
    <name type="scientific">Dovyalis caffra</name>
    <dbReference type="NCBI Taxonomy" id="77055"/>
    <lineage>
        <taxon>Eukaryota</taxon>
        <taxon>Viridiplantae</taxon>
        <taxon>Streptophyta</taxon>
        <taxon>Embryophyta</taxon>
        <taxon>Tracheophyta</taxon>
        <taxon>Spermatophyta</taxon>
        <taxon>Magnoliopsida</taxon>
        <taxon>eudicotyledons</taxon>
        <taxon>Gunneridae</taxon>
        <taxon>Pentapetalae</taxon>
        <taxon>rosids</taxon>
        <taxon>fabids</taxon>
        <taxon>Malpighiales</taxon>
        <taxon>Salicaceae</taxon>
        <taxon>Flacourtieae</taxon>
        <taxon>Dovyalis</taxon>
    </lineage>
</organism>
<dbReference type="EMBL" id="CAWUPB010000850">
    <property type="protein sequence ID" value="CAK7325373.1"/>
    <property type="molecule type" value="Genomic_DNA"/>
</dbReference>
<protein>
    <submittedName>
        <fullName evidence="1">Uncharacterized protein</fullName>
    </submittedName>
</protein>
<comment type="caution">
    <text evidence="1">The sequence shown here is derived from an EMBL/GenBank/DDBJ whole genome shotgun (WGS) entry which is preliminary data.</text>
</comment>
<sequence length="121" mass="14061">MRVDNKCFKLPIALLRPSWIGEVNRVSPIPYTFKLLCAHYCSTAYFLTAPRLSNRRFSKSLEPHVEDEHRTSGYLAIVVLKIKNFDDHNLQMSKSVMQVFLNELDFPTKNDNSQTENKARD</sequence>
<evidence type="ECO:0000313" key="1">
    <source>
        <dbReference type="EMBL" id="CAK7325373.1"/>
    </source>
</evidence>
<dbReference type="AlphaFoldDB" id="A0AAV1QW92"/>
<reference evidence="1 2" key="1">
    <citation type="submission" date="2024-01" db="EMBL/GenBank/DDBJ databases">
        <authorList>
            <person name="Waweru B."/>
        </authorList>
    </citation>
    <scope>NUCLEOTIDE SEQUENCE [LARGE SCALE GENOMIC DNA]</scope>
</reference>
<evidence type="ECO:0000313" key="2">
    <source>
        <dbReference type="Proteomes" id="UP001314170"/>
    </source>
</evidence>
<accession>A0AAV1QW92</accession>
<dbReference type="Proteomes" id="UP001314170">
    <property type="component" value="Unassembled WGS sequence"/>
</dbReference>
<proteinExistence type="predicted"/>
<name>A0AAV1QW92_9ROSI</name>
<keyword evidence="2" id="KW-1185">Reference proteome</keyword>